<sequence length="201" mass="23322">MKAIFFILLSVLINTEALSQKNNLRNETADLITSVLLIRDINPTEQQESDTINELFEFSLAHYLERKGFEELVIKKAFQFLYRNGSSEYSDSPEERSMRSRRALCFASIALLSKSENRLTFIDYSHFSMMGSFENPNISLLEERLLGLLWLKILIKKDNKALTKTDLQKIEEYINLQSDNLSPSIKEKTNHLIKTYSTNIK</sequence>
<protein>
    <submittedName>
        <fullName evidence="1">Uncharacterized protein</fullName>
    </submittedName>
</protein>
<comment type="caution">
    <text evidence="1">The sequence shown here is derived from an EMBL/GenBank/DDBJ whole genome shotgun (WGS) entry which is preliminary data.</text>
</comment>
<dbReference type="EMBL" id="VSSQ01015480">
    <property type="protein sequence ID" value="MPM55873.1"/>
    <property type="molecule type" value="Genomic_DNA"/>
</dbReference>
<organism evidence="1">
    <name type="scientific">bioreactor metagenome</name>
    <dbReference type="NCBI Taxonomy" id="1076179"/>
    <lineage>
        <taxon>unclassified sequences</taxon>
        <taxon>metagenomes</taxon>
        <taxon>ecological metagenomes</taxon>
    </lineage>
</organism>
<evidence type="ECO:0000313" key="1">
    <source>
        <dbReference type="EMBL" id="MPM55873.1"/>
    </source>
</evidence>
<proteinExistence type="predicted"/>
<accession>A0A645AYC1</accession>
<gene>
    <name evidence="1" type="ORF">SDC9_102671</name>
</gene>
<name>A0A645AYC1_9ZZZZ</name>
<dbReference type="AlphaFoldDB" id="A0A645AYC1"/>
<reference evidence="1" key="1">
    <citation type="submission" date="2019-08" db="EMBL/GenBank/DDBJ databases">
        <authorList>
            <person name="Kucharzyk K."/>
            <person name="Murdoch R.W."/>
            <person name="Higgins S."/>
            <person name="Loffler F."/>
        </authorList>
    </citation>
    <scope>NUCLEOTIDE SEQUENCE</scope>
</reference>